<evidence type="ECO:0000256" key="4">
    <source>
        <dbReference type="ARBA" id="ARBA00022840"/>
    </source>
</evidence>
<dbReference type="Pfam" id="PF19269">
    <property type="entry name" value="Anticodon_2"/>
    <property type="match status" value="1"/>
</dbReference>
<dbReference type="GO" id="GO:0005524">
    <property type="term" value="F:ATP binding"/>
    <property type="evidence" value="ECO:0007669"/>
    <property type="project" value="UniProtKB-UniRule"/>
</dbReference>
<comment type="caution">
    <text evidence="10">The sequence shown here is derived from an EMBL/GenBank/DDBJ whole genome shotgun (WGS) entry which is preliminary data.</text>
</comment>
<evidence type="ECO:0000259" key="9">
    <source>
        <dbReference type="Pfam" id="PF19269"/>
    </source>
</evidence>
<accession>A0A1G2MIG3</accession>
<dbReference type="InterPro" id="IPR020751">
    <property type="entry name" value="aa-tRNA-synth_I_codon-bd_sub2"/>
</dbReference>
<evidence type="ECO:0000256" key="6">
    <source>
        <dbReference type="ARBA" id="ARBA00023146"/>
    </source>
</evidence>
<keyword evidence="3 7" id="KW-0547">Nucleotide-binding</keyword>
<comment type="caution">
    <text evidence="7">Lacks conserved residue(s) required for the propagation of feature annotation.</text>
</comment>
<evidence type="ECO:0000313" key="10">
    <source>
        <dbReference type="EMBL" id="OHA23676.1"/>
    </source>
</evidence>
<dbReference type="InterPro" id="IPR020058">
    <property type="entry name" value="Glu/Gln-tRNA-synth_Ib_cat-dom"/>
</dbReference>
<comment type="similarity">
    <text evidence="1 7">Belongs to the class-I aminoacyl-tRNA synthetase family. Glutamate--tRNA ligase type 1 subfamily.</text>
</comment>
<evidence type="ECO:0000256" key="3">
    <source>
        <dbReference type="ARBA" id="ARBA00022741"/>
    </source>
</evidence>
<dbReference type="CDD" id="cd00808">
    <property type="entry name" value="GluRS_core"/>
    <property type="match status" value="1"/>
</dbReference>
<dbReference type="PRINTS" id="PR00987">
    <property type="entry name" value="TRNASYNTHGLU"/>
</dbReference>
<dbReference type="PROSITE" id="PS00178">
    <property type="entry name" value="AA_TRNA_LIGASE_I"/>
    <property type="match status" value="1"/>
</dbReference>
<feature type="domain" description="Glutamyl/glutaminyl-tRNA synthetase class Ib catalytic" evidence="8">
    <location>
        <begin position="106"/>
        <end position="279"/>
    </location>
</feature>
<dbReference type="GO" id="GO:0006424">
    <property type="term" value="P:glutamyl-tRNA aminoacylation"/>
    <property type="evidence" value="ECO:0007669"/>
    <property type="project" value="UniProtKB-UniRule"/>
</dbReference>
<comment type="subunit">
    <text evidence="7">Monomer.</text>
</comment>
<gene>
    <name evidence="7" type="primary">gltX</name>
    <name evidence="10" type="ORF">A2W52_02850</name>
</gene>
<comment type="catalytic activity">
    <reaction evidence="7">
        <text>tRNA(Glu) + L-glutamate + ATP = L-glutamyl-tRNA(Glu) + AMP + diphosphate</text>
        <dbReference type="Rhea" id="RHEA:23540"/>
        <dbReference type="Rhea" id="RHEA-COMP:9663"/>
        <dbReference type="Rhea" id="RHEA-COMP:9680"/>
        <dbReference type="ChEBI" id="CHEBI:29985"/>
        <dbReference type="ChEBI" id="CHEBI:30616"/>
        <dbReference type="ChEBI" id="CHEBI:33019"/>
        <dbReference type="ChEBI" id="CHEBI:78442"/>
        <dbReference type="ChEBI" id="CHEBI:78520"/>
        <dbReference type="ChEBI" id="CHEBI:456215"/>
        <dbReference type="EC" id="6.1.1.17"/>
    </reaction>
</comment>
<dbReference type="InterPro" id="IPR014729">
    <property type="entry name" value="Rossmann-like_a/b/a_fold"/>
</dbReference>
<dbReference type="Gene3D" id="1.10.10.350">
    <property type="match status" value="1"/>
</dbReference>
<keyword evidence="7" id="KW-0963">Cytoplasm</keyword>
<keyword evidence="5 7" id="KW-0648">Protein biosynthesis</keyword>
<dbReference type="InterPro" id="IPR045462">
    <property type="entry name" value="aa-tRNA-synth_I_cd-bd"/>
</dbReference>
<dbReference type="GO" id="GO:0008270">
    <property type="term" value="F:zinc ion binding"/>
    <property type="evidence" value="ECO:0007669"/>
    <property type="project" value="InterPro"/>
</dbReference>
<dbReference type="PANTHER" id="PTHR43311">
    <property type="entry name" value="GLUTAMATE--TRNA LIGASE"/>
    <property type="match status" value="1"/>
</dbReference>
<dbReference type="InterPro" id="IPR000924">
    <property type="entry name" value="Glu/Gln-tRNA-synth"/>
</dbReference>
<dbReference type="GO" id="GO:0000049">
    <property type="term" value="F:tRNA binding"/>
    <property type="evidence" value="ECO:0007669"/>
    <property type="project" value="InterPro"/>
</dbReference>
<dbReference type="InterPro" id="IPR049940">
    <property type="entry name" value="GluQ/Sye"/>
</dbReference>
<dbReference type="HAMAP" id="MF_00022">
    <property type="entry name" value="Glu_tRNA_synth_type1"/>
    <property type="match status" value="1"/>
</dbReference>
<comment type="subcellular location">
    <subcellularLocation>
        <location evidence="7">Cytoplasm</location>
    </subcellularLocation>
</comment>
<keyword evidence="2 7" id="KW-0436">Ligase</keyword>
<evidence type="ECO:0000256" key="1">
    <source>
        <dbReference type="ARBA" id="ARBA00007894"/>
    </source>
</evidence>
<dbReference type="SUPFAM" id="SSF48163">
    <property type="entry name" value="An anticodon-binding domain of class I aminoacyl-tRNA synthetases"/>
    <property type="match status" value="1"/>
</dbReference>
<dbReference type="GO" id="GO:0004818">
    <property type="term" value="F:glutamate-tRNA ligase activity"/>
    <property type="evidence" value="ECO:0007669"/>
    <property type="project" value="UniProtKB-UniRule"/>
</dbReference>
<name>A0A1G2MIG3_9BACT</name>
<keyword evidence="4 7" id="KW-0067">ATP-binding</keyword>
<evidence type="ECO:0000259" key="8">
    <source>
        <dbReference type="Pfam" id="PF00749"/>
    </source>
</evidence>
<dbReference type="PANTHER" id="PTHR43311:SF2">
    <property type="entry name" value="GLUTAMATE--TRNA LIGASE, MITOCHONDRIAL-RELATED"/>
    <property type="match status" value="1"/>
</dbReference>
<reference evidence="10 11" key="1">
    <citation type="journal article" date="2016" name="Nat. Commun.">
        <title>Thousands of microbial genomes shed light on interconnected biogeochemical processes in an aquifer system.</title>
        <authorList>
            <person name="Anantharaman K."/>
            <person name="Brown C.T."/>
            <person name="Hug L.A."/>
            <person name="Sharon I."/>
            <person name="Castelle C.J."/>
            <person name="Probst A.J."/>
            <person name="Thomas B.C."/>
            <person name="Singh A."/>
            <person name="Wilkins M.J."/>
            <person name="Karaoz U."/>
            <person name="Brodie E.L."/>
            <person name="Williams K.H."/>
            <person name="Hubbard S.S."/>
            <person name="Banfield J.F."/>
        </authorList>
    </citation>
    <scope>NUCLEOTIDE SEQUENCE [LARGE SCALE GENOMIC DNA]</scope>
</reference>
<dbReference type="EMBL" id="MHRJ01000001">
    <property type="protein sequence ID" value="OHA23676.1"/>
    <property type="molecule type" value="Genomic_DNA"/>
</dbReference>
<dbReference type="SUPFAM" id="SSF52374">
    <property type="entry name" value="Nucleotidylyl transferase"/>
    <property type="match status" value="1"/>
</dbReference>
<evidence type="ECO:0000256" key="7">
    <source>
        <dbReference type="HAMAP-Rule" id="MF_00022"/>
    </source>
</evidence>
<dbReference type="InterPro" id="IPR033910">
    <property type="entry name" value="GluRS_core"/>
</dbReference>
<dbReference type="EC" id="6.1.1.17" evidence="7"/>
<dbReference type="GO" id="GO:0005829">
    <property type="term" value="C:cytosol"/>
    <property type="evidence" value="ECO:0007669"/>
    <property type="project" value="TreeGrafter"/>
</dbReference>
<feature type="short sequence motif" description="'HIGH' region" evidence="7">
    <location>
        <begin position="9"/>
        <end position="19"/>
    </location>
</feature>
<feature type="binding site" evidence="7">
    <location>
        <position position="213"/>
    </location>
    <ligand>
        <name>ATP</name>
        <dbReference type="ChEBI" id="CHEBI:30616"/>
    </ligand>
</feature>
<feature type="domain" description="Aminoacyl-tRNA synthetase class I anticodon-binding" evidence="9">
    <location>
        <begin position="312"/>
        <end position="436"/>
    </location>
</feature>
<feature type="short sequence motif" description="'KMSKS' region" evidence="7">
    <location>
        <begin position="210"/>
        <end position="214"/>
    </location>
</feature>
<evidence type="ECO:0000313" key="11">
    <source>
        <dbReference type="Proteomes" id="UP000176493"/>
    </source>
</evidence>
<dbReference type="Pfam" id="PF00749">
    <property type="entry name" value="tRNA-synt_1c"/>
    <property type="match status" value="1"/>
</dbReference>
<dbReference type="InterPro" id="IPR008925">
    <property type="entry name" value="aa_tRNA-synth_I_cd-bd_sf"/>
</dbReference>
<evidence type="ECO:0000256" key="5">
    <source>
        <dbReference type="ARBA" id="ARBA00022917"/>
    </source>
</evidence>
<dbReference type="AlphaFoldDB" id="A0A1G2MIG3"/>
<keyword evidence="6 7" id="KW-0030">Aminoacyl-tRNA synthetase</keyword>
<comment type="function">
    <text evidence="7">Catalyzes the attachment of glutamate to tRNA(Glu) in a two-step reaction: glutamate is first activated by ATP to form Glu-AMP and then transferred to the acceptor end of tRNA(Glu).</text>
</comment>
<organism evidence="10 11">
    <name type="scientific">Candidatus Taylorbacteria bacterium RIFCSPHIGHO2_02_49_25</name>
    <dbReference type="NCBI Taxonomy" id="1802305"/>
    <lineage>
        <taxon>Bacteria</taxon>
        <taxon>Candidatus Tayloriibacteriota</taxon>
    </lineage>
</organism>
<dbReference type="InterPro" id="IPR004527">
    <property type="entry name" value="Glu-tRNA-ligase_bac/mito"/>
</dbReference>
<evidence type="ECO:0000256" key="2">
    <source>
        <dbReference type="ARBA" id="ARBA00022598"/>
    </source>
</evidence>
<dbReference type="InterPro" id="IPR001412">
    <property type="entry name" value="aa-tRNA-synth_I_CS"/>
</dbReference>
<dbReference type="Gene3D" id="3.40.50.620">
    <property type="entry name" value="HUPs"/>
    <property type="match status" value="2"/>
</dbReference>
<dbReference type="Proteomes" id="UP000176493">
    <property type="component" value="Unassembled WGS sequence"/>
</dbReference>
<protein>
    <recommendedName>
        <fullName evidence="7">Glutamate--tRNA ligase</fullName>
        <ecNumber evidence="7">6.1.1.17</ecNumber>
    </recommendedName>
    <alternativeName>
        <fullName evidence="7">Glutamyl-tRNA synthetase</fullName>
        <shortName evidence="7">GluRS</shortName>
    </alternativeName>
</protein>
<proteinExistence type="inferred from homology"/>
<sequence length="442" mass="50553">MKIVTRFPPSPTGNLHIGGARTALFNYLFTKHHGGKIYLRLEDTDEERSRQEYEQNILDSLQWLGFSLDALPDGSKCWKQSERKDTYRKYLKELIAGGRAYLSKETEGKRQEVIRFKNPNKKIAFDDLIRDSIEFDTTELGDMVIARSLEEPLYHLAVVVDDYEMGVTHVIRGEDHISNTPRQILLQEALGFPRPVYVHIPLILAPDKSKLSKRHGAVSVTEYRDRGYLPEAFINYLALLGWNPGGEKEVFTLQELIREFDLDKVQKGGAIFNEEKLRWINRKHIERLGGPLAILPYIPDTLLRERAPGEKQAIAEMLFERVSFFGEVRDAMERGEYDYLLREPKYPKELLTWQKATSEPGIHFPKILSFIEALPEAFFTKSAVREAVMPYAEANGKGNVLWPMRVALSGKQTSPDPFTLAAMLGKATSVRRLKAACERLKA</sequence>